<dbReference type="EMBL" id="HG792018">
    <property type="protein sequence ID" value="CDM35995.1"/>
    <property type="molecule type" value="Genomic_DNA"/>
</dbReference>
<evidence type="ECO:0000313" key="1">
    <source>
        <dbReference type="EMBL" id="CDM35995.1"/>
    </source>
</evidence>
<sequence length="61" mass="6009">MSAVLAMLTIVDSKGPICGDVVGPLIDHVRSASETTAILIYLGLVQSISSGAASPLGSAPG</sequence>
<name>W6QHT7_PENRF</name>
<evidence type="ECO:0000313" key="2">
    <source>
        <dbReference type="Proteomes" id="UP000030686"/>
    </source>
</evidence>
<accession>W6QHT7</accession>
<reference evidence="1" key="1">
    <citation type="journal article" date="2014" name="Nat. Commun.">
        <title>Multiple recent horizontal transfers of a large genomic region in cheese making fungi.</title>
        <authorList>
            <person name="Cheeseman K."/>
            <person name="Ropars J."/>
            <person name="Renault P."/>
            <person name="Dupont J."/>
            <person name="Gouzy J."/>
            <person name="Branca A."/>
            <person name="Abraham A.L."/>
            <person name="Ceppi M."/>
            <person name="Conseiller E."/>
            <person name="Debuchy R."/>
            <person name="Malagnac F."/>
            <person name="Goarin A."/>
            <person name="Silar P."/>
            <person name="Lacoste S."/>
            <person name="Sallet E."/>
            <person name="Bensimon A."/>
            <person name="Giraud T."/>
            <person name="Brygoo Y."/>
        </authorList>
    </citation>
    <scope>NUCLEOTIDE SEQUENCE [LARGE SCALE GENOMIC DNA]</scope>
    <source>
        <strain evidence="1">FM164</strain>
    </source>
</reference>
<gene>
    <name evidence="1" type="ORF">PROQFM164_S04g000876</name>
</gene>
<proteinExistence type="predicted"/>
<keyword evidence="2" id="KW-1185">Reference proteome</keyword>
<organism evidence="1 2">
    <name type="scientific">Penicillium roqueforti (strain FM164)</name>
    <dbReference type="NCBI Taxonomy" id="1365484"/>
    <lineage>
        <taxon>Eukaryota</taxon>
        <taxon>Fungi</taxon>
        <taxon>Dikarya</taxon>
        <taxon>Ascomycota</taxon>
        <taxon>Pezizomycotina</taxon>
        <taxon>Eurotiomycetes</taxon>
        <taxon>Eurotiomycetidae</taxon>
        <taxon>Eurotiales</taxon>
        <taxon>Aspergillaceae</taxon>
        <taxon>Penicillium</taxon>
    </lineage>
</organism>
<protein>
    <submittedName>
        <fullName evidence="1">Genomic scaffold, ProqFM164S04</fullName>
    </submittedName>
</protein>
<dbReference type="Proteomes" id="UP000030686">
    <property type="component" value="Unassembled WGS sequence"/>
</dbReference>
<dbReference type="AlphaFoldDB" id="W6QHT7"/>